<dbReference type="InterPro" id="IPR038726">
    <property type="entry name" value="PDDEXK_AddAB-type"/>
</dbReference>
<dbReference type="eggNOG" id="COG3857">
    <property type="taxonomic scope" value="Bacteria"/>
</dbReference>
<feature type="compositionally biased region" description="Pro residues" evidence="10">
    <location>
        <begin position="961"/>
        <end position="972"/>
    </location>
</feature>
<evidence type="ECO:0000256" key="6">
    <source>
        <dbReference type="ARBA" id="ARBA00022839"/>
    </source>
</evidence>
<dbReference type="GO" id="GO:0005524">
    <property type="term" value="F:ATP binding"/>
    <property type="evidence" value="ECO:0007669"/>
    <property type="project" value="UniProtKB-KW"/>
</dbReference>
<dbReference type="SUPFAM" id="SSF52540">
    <property type="entry name" value="P-loop containing nucleoside triphosphate hydrolases"/>
    <property type="match status" value="1"/>
</dbReference>
<dbReference type="InterPro" id="IPR011604">
    <property type="entry name" value="PDDEXK-like_dom_sf"/>
</dbReference>
<dbReference type="PROSITE" id="PS51217">
    <property type="entry name" value="UVRD_HELICASE_CTER"/>
    <property type="match status" value="1"/>
</dbReference>
<evidence type="ECO:0000256" key="7">
    <source>
        <dbReference type="ARBA" id="ARBA00022840"/>
    </source>
</evidence>
<keyword evidence="3" id="KW-0227">DNA damage</keyword>
<evidence type="ECO:0000256" key="3">
    <source>
        <dbReference type="ARBA" id="ARBA00022763"/>
    </source>
</evidence>
<evidence type="ECO:0000256" key="10">
    <source>
        <dbReference type="SAM" id="MobiDB-lite"/>
    </source>
</evidence>
<dbReference type="EMBL" id="CP000251">
    <property type="protein sequence ID" value="ABC82283.1"/>
    <property type="molecule type" value="Genomic_DNA"/>
</dbReference>
<dbReference type="HOGENOM" id="CLU_010384_0_0_7"/>
<dbReference type="GO" id="GO:0004386">
    <property type="term" value="F:helicase activity"/>
    <property type="evidence" value="ECO:0007669"/>
    <property type="project" value="UniProtKB-KW"/>
</dbReference>
<dbReference type="STRING" id="290397.Adeh_2513"/>
<evidence type="ECO:0000256" key="1">
    <source>
        <dbReference type="ARBA" id="ARBA00022722"/>
    </source>
</evidence>
<feature type="domain" description="UvrD-like helicase C-terminal" evidence="11">
    <location>
        <begin position="235"/>
        <end position="535"/>
    </location>
</feature>
<dbReference type="GO" id="GO:0003677">
    <property type="term" value="F:DNA binding"/>
    <property type="evidence" value="ECO:0007669"/>
    <property type="project" value="UniProtKB-KW"/>
</dbReference>
<evidence type="ECO:0000313" key="12">
    <source>
        <dbReference type="EMBL" id="ABC82283.1"/>
    </source>
</evidence>
<dbReference type="OrthoDB" id="9766257at2"/>
<evidence type="ECO:0000313" key="13">
    <source>
        <dbReference type="Proteomes" id="UP000001935"/>
    </source>
</evidence>
<dbReference type="GO" id="GO:0004527">
    <property type="term" value="F:exonuclease activity"/>
    <property type="evidence" value="ECO:0007669"/>
    <property type="project" value="UniProtKB-KW"/>
</dbReference>
<organism evidence="12 13">
    <name type="scientific">Anaeromyxobacter dehalogenans (strain 2CP-C)</name>
    <dbReference type="NCBI Taxonomy" id="290397"/>
    <lineage>
        <taxon>Bacteria</taxon>
        <taxon>Pseudomonadati</taxon>
        <taxon>Myxococcota</taxon>
        <taxon>Myxococcia</taxon>
        <taxon>Myxococcales</taxon>
        <taxon>Cystobacterineae</taxon>
        <taxon>Anaeromyxobacteraceae</taxon>
        <taxon>Anaeromyxobacter</taxon>
    </lineage>
</organism>
<dbReference type="GO" id="GO:0006281">
    <property type="term" value="P:DNA repair"/>
    <property type="evidence" value="ECO:0007669"/>
    <property type="project" value="UniProtKB-KW"/>
</dbReference>
<feature type="region of interest" description="Disordered" evidence="10">
    <location>
        <begin position="954"/>
        <end position="974"/>
    </location>
</feature>
<dbReference type="Pfam" id="PF12705">
    <property type="entry name" value="PDDEXK_1"/>
    <property type="match status" value="1"/>
</dbReference>
<evidence type="ECO:0000256" key="9">
    <source>
        <dbReference type="ARBA" id="ARBA00023204"/>
    </source>
</evidence>
<dbReference type="InterPro" id="IPR027417">
    <property type="entry name" value="P-loop_NTPase"/>
</dbReference>
<dbReference type="Proteomes" id="UP000001935">
    <property type="component" value="Chromosome"/>
</dbReference>
<keyword evidence="9" id="KW-0234">DNA repair</keyword>
<protein>
    <submittedName>
        <fullName evidence="12">ATP-dependent nuclease subunit B-like protein</fullName>
    </submittedName>
</protein>
<dbReference type="RefSeq" id="WP_011421565.1">
    <property type="nucleotide sequence ID" value="NC_007760.1"/>
</dbReference>
<evidence type="ECO:0000259" key="11">
    <source>
        <dbReference type="PROSITE" id="PS51217"/>
    </source>
</evidence>
<keyword evidence="8" id="KW-0238">DNA-binding</keyword>
<dbReference type="Gene3D" id="3.90.320.10">
    <property type="match status" value="1"/>
</dbReference>
<reference evidence="12" key="1">
    <citation type="submission" date="2006-01" db="EMBL/GenBank/DDBJ databases">
        <title>Complete sequence of Anaeromyxobacter dehalogenans 2CP-C.</title>
        <authorList>
            <consortium name="US DOE Joint Genome Institute"/>
            <person name="Copeland A."/>
            <person name="Lucas S."/>
            <person name="Lapidus A."/>
            <person name="Barry K."/>
            <person name="Detter J.C."/>
            <person name="Glavina T."/>
            <person name="Hammon N."/>
            <person name="Israni S."/>
            <person name="Pitluck S."/>
            <person name="Brettin T."/>
            <person name="Bruce D."/>
            <person name="Han C."/>
            <person name="Tapia R."/>
            <person name="Gilna P."/>
            <person name="Kiss H."/>
            <person name="Schmutz J."/>
            <person name="Larimer F."/>
            <person name="Land M."/>
            <person name="Kyrpides N."/>
            <person name="Anderson I."/>
            <person name="Sanford R.A."/>
            <person name="Ritalahti K.M."/>
            <person name="Thomas H.S."/>
            <person name="Kirby J.R."/>
            <person name="Zhulin I.B."/>
            <person name="Loeffler F.E."/>
            <person name="Richardson P."/>
        </authorList>
    </citation>
    <scope>NUCLEOTIDE SEQUENCE</scope>
    <source>
        <strain evidence="12">2CP-C</strain>
    </source>
</reference>
<evidence type="ECO:0000256" key="2">
    <source>
        <dbReference type="ARBA" id="ARBA00022741"/>
    </source>
</evidence>
<sequence>MPVLCLVPTPLAAVRAARRLCDAQGGLLFGPSVSTLERLVPGLLAASGDRRAVLPPLAERLLAAGAGAEAGGPFAGLHASSGLAAALAAALAELRRAEVTASDARATAEEGGLTGAAAGRLGALADALAAYEARLGALGALDRAGAARTAAAAAARGAASPETAGLDLLLLDGHVALAPAEWDLVAALMARARRSRVHLPYFPERPDLCAPAEPLLRRFEALHEVASRRDVEVVLPHVDGADRAVRPSALLAAFAGGRAAGRAAGPEGQVLALPGAGEAGEAEAVAEAVERLLAGGLAPEDVALVSPAPRRAGPALARALGARGIPFASGRGPALAEVPLVRWVREALAAAGDLGRAAAERLLSSGWLAAPGGGAVGPVLDRAGALDGRGPPAAALRRRLAALGGAAGRERAAVARAAGAVEALEAALRPLAAPGTARAHAARLSAFLDASGLRRRAARGPSAEVARDLAALAGLEEAAEAVVRASALLGEGGAALAPAAFLERLGLALEQAALPPGPEPAAGAVELSGLDEAPGLSARAVVVTGAGHGAFPAAPPPEPLLRDPERLALNRRLRRAAVAPAGARRAEATYRAFAALAAGREAVAITWAAPGPAGDGGPLAPLAAEALAAAGVELAGPAAAPEPPLARARTVRAALRAAVRAGDAGAAALAGTALGPRAADALRRGAIESARRAAVLARRPAPYAGQVDPPALAALAAALPEEWAPTRLEGYARCPFRGFLAQVLRLPDRAAADLDIDPRDEGSLLHAALERFVRGRMERHAWPPDGGEADLAEMRAAAAEVFARFEREGRTGDPAAWAARREAVLARLDRVVRAEARDHGGLAPAAVELRFGRGGPLPALELAWDGERVRLEGRVDRIDAGPGRLLVVDYKNARSGDAYADGLDPEAFGDAAFQIPAYLMAAARAFPGRPRLEATYALLRRAERLDPVALDAGDPLLAAEPPAPPPGAPDGPRPFAAAVVERVRQVRAGAFPIASRGCDGCPFGAVCRFQGTAALASRAAGDAGKDAAP</sequence>
<keyword evidence="1" id="KW-0540">Nuclease</keyword>
<proteinExistence type="predicted"/>
<evidence type="ECO:0000256" key="8">
    <source>
        <dbReference type="ARBA" id="ARBA00023125"/>
    </source>
</evidence>
<keyword evidence="2" id="KW-0547">Nucleotide-binding</keyword>
<name>Q2IKV6_ANADE</name>
<evidence type="ECO:0000256" key="4">
    <source>
        <dbReference type="ARBA" id="ARBA00022801"/>
    </source>
</evidence>
<dbReference type="KEGG" id="ade:Adeh_2513"/>
<accession>Q2IKV6</accession>
<keyword evidence="6" id="KW-0269">Exonuclease</keyword>
<keyword evidence="7" id="KW-0067">ATP-binding</keyword>
<evidence type="ECO:0000256" key="5">
    <source>
        <dbReference type="ARBA" id="ARBA00022806"/>
    </source>
</evidence>
<keyword evidence="5" id="KW-0347">Helicase</keyword>
<gene>
    <name evidence="12" type="ordered locus">Adeh_2513</name>
</gene>
<dbReference type="InterPro" id="IPR014017">
    <property type="entry name" value="DNA_helicase_UvrD-like_C"/>
</dbReference>
<keyword evidence="4" id="KW-0378">Hydrolase</keyword>
<dbReference type="AlphaFoldDB" id="Q2IKV6"/>